<dbReference type="EMBL" id="ML210201">
    <property type="protein sequence ID" value="TFK24403.1"/>
    <property type="molecule type" value="Genomic_DNA"/>
</dbReference>
<sequence>MPSAPPILAQFPPPAAQPQSSFVVGSDEGSYNDVIPQPVIPFVDGNIWYGPSDRSAELFDYSASRAPSVVSHHTFYSLDDQWPISDTVFDDFDLAANGTKDNYDTIDPISNAPFQFTVGEGPSRNMGAYDAALSYMDDPQVGLPDVGVQYWIDKLASNPPDSTPPTPLHYDTSPHSCYFQAADMVNVTVSPNATSPSGSTLDNGSIFDMNMFQGQGMTNPEQWDYGDCGSSLTAASEHYNA</sequence>
<organism evidence="2 3">
    <name type="scientific">Coprinopsis marcescibilis</name>
    <name type="common">Agaric fungus</name>
    <name type="synonym">Psathyrella marcescibilis</name>
    <dbReference type="NCBI Taxonomy" id="230819"/>
    <lineage>
        <taxon>Eukaryota</taxon>
        <taxon>Fungi</taxon>
        <taxon>Dikarya</taxon>
        <taxon>Basidiomycota</taxon>
        <taxon>Agaricomycotina</taxon>
        <taxon>Agaricomycetes</taxon>
        <taxon>Agaricomycetidae</taxon>
        <taxon>Agaricales</taxon>
        <taxon>Agaricineae</taxon>
        <taxon>Psathyrellaceae</taxon>
        <taxon>Coprinopsis</taxon>
    </lineage>
</organism>
<evidence type="ECO:0000313" key="3">
    <source>
        <dbReference type="Proteomes" id="UP000307440"/>
    </source>
</evidence>
<proteinExistence type="predicted"/>
<feature type="compositionally biased region" description="Low complexity" evidence="1">
    <location>
        <begin position="1"/>
        <end position="10"/>
    </location>
</feature>
<feature type="region of interest" description="Disordered" evidence="1">
    <location>
        <begin position="1"/>
        <end position="21"/>
    </location>
</feature>
<gene>
    <name evidence="2" type="ORF">FA15DRAFT_418337</name>
</gene>
<name>A0A5C3KX58_COPMA</name>
<evidence type="ECO:0000313" key="2">
    <source>
        <dbReference type="EMBL" id="TFK24403.1"/>
    </source>
</evidence>
<reference evidence="2 3" key="1">
    <citation type="journal article" date="2019" name="Nat. Ecol. Evol.">
        <title>Megaphylogeny resolves global patterns of mushroom evolution.</title>
        <authorList>
            <person name="Varga T."/>
            <person name="Krizsan K."/>
            <person name="Foldi C."/>
            <person name="Dima B."/>
            <person name="Sanchez-Garcia M."/>
            <person name="Sanchez-Ramirez S."/>
            <person name="Szollosi G.J."/>
            <person name="Szarkandi J.G."/>
            <person name="Papp V."/>
            <person name="Albert L."/>
            <person name="Andreopoulos W."/>
            <person name="Angelini C."/>
            <person name="Antonin V."/>
            <person name="Barry K.W."/>
            <person name="Bougher N.L."/>
            <person name="Buchanan P."/>
            <person name="Buyck B."/>
            <person name="Bense V."/>
            <person name="Catcheside P."/>
            <person name="Chovatia M."/>
            <person name="Cooper J."/>
            <person name="Damon W."/>
            <person name="Desjardin D."/>
            <person name="Finy P."/>
            <person name="Geml J."/>
            <person name="Haridas S."/>
            <person name="Hughes K."/>
            <person name="Justo A."/>
            <person name="Karasinski D."/>
            <person name="Kautmanova I."/>
            <person name="Kiss B."/>
            <person name="Kocsube S."/>
            <person name="Kotiranta H."/>
            <person name="LaButti K.M."/>
            <person name="Lechner B.E."/>
            <person name="Liimatainen K."/>
            <person name="Lipzen A."/>
            <person name="Lukacs Z."/>
            <person name="Mihaltcheva S."/>
            <person name="Morgado L.N."/>
            <person name="Niskanen T."/>
            <person name="Noordeloos M.E."/>
            <person name="Ohm R.A."/>
            <person name="Ortiz-Santana B."/>
            <person name="Ovrebo C."/>
            <person name="Racz N."/>
            <person name="Riley R."/>
            <person name="Savchenko A."/>
            <person name="Shiryaev A."/>
            <person name="Soop K."/>
            <person name="Spirin V."/>
            <person name="Szebenyi C."/>
            <person name="Tomsovsky M."/>
            <person name="Tulloss R.E."/>
            <person name="Uehling J."/>
            <person name="Grigoriev I.V."/>
            <person name="Vagvolgyi C."/>
            <person name="Papp T."/>
            <person name="Martin F.M."/>
            <person name="Miettinen O."/>
            <person name="Hibbett D.S."/>
            <person name="Nagy L.G."/>
        </authorList>
    </citation>
    <scope>NUCLEOTIDE SEQUENCE [LARGE SCALE GENOMIC DNA]</scope>
    <source>
        <strain evidence="2 3">CBS 121175</strain>
    </source>
</reference>
<evidence type="ECO:0000256" key="1">
    <source>
        <dbReference type="SAM" id="MobiDB-lite"/>
    </source>
</evidence>
<dbReference type="AlphaFoldDB" id="A0A5C3KX58"/>
<protein>
    <submittedName>
        <fullName evidence="2">Uncharacterized protein</fullName>
    </submittedName>
</protein>
<keyword evidence="3" id="KW-1185">Reference proteome</keyword>
<dbReference type="Proteomes" id="UP000307440">
    <property type="component" value="Unassembled WGS sequence"/>
</dbReference>
<accession>A0A5C3KX58</accession>